<dbReference type="AlphaFoldDB" id="A0A6N7VYF9"/>
<sequence>MEFSLYLKETYQTASLLQDIRDELTVAVRNAILLHAYDTDIDLSFGKIHINSKGSVSQISFNGTDVTDIDAFIVRQAFHITDDHYFDIRKNIKNNRNDFFYYPIKINGRISLTVLKSSPFFERKYGRAIHSNAFRVEYASKYLLIYSSNTAVPDVYYIGLFGPEQTANTLLEKAGKSLGGKSTIYYCFMNSRPEIFLHLGQVKQDFVGYHPEKSPAAYNFYMGSVISGIFKINKKTDSNGKIKVKETRRKCLQMIIMMQFGSIDQFCTQNRINKFLLSAFLLGTDAVIKYTNGNTVTPKRLEELLNLPFSPNADTLKDKNLLVKVNYEDIPE</sequence>
<comment type="caution">
    <text evidence="1">The sequence shown here is derived from an EMBL/GenBank/DDBJ whole genome shotgun (WGS) entry which is preliminary data.</text>
</comment>
<evidence type="ECO:0000313" key="2">
    <source>
        <dbReference type="Proteomes" id="UP000441455"/>
    </source>
</evidence>
<dbReference type="EMBL" id="VULN01000007">
    <property type="protein sequence ID" value="MSS82085.1"/>
    <property type="molecule type" value="Genomic_DNA"/>
</dbReference>
<name>A0A6N7VYF9_ACIFE</name>
<gene>
    <name evidence="1" type="ORF">FX155_05690</name>
</gene>
<evidence type="ECO:0000313" key="1">
    <source>
        <dbReference type="EMBL" id="MSS82085.1"/>
    </source>
</evidence>
<organism evidence="1 2">
    <name type="scientific">Acidaminococcus fermentans</name>
    <dbReference type="NCBI Taxonomy" id="905"/>
    <lineage>
        <taxon>Bacteria</taxon>
        <taxon>Bacillati</taxon>
        <taxon>Bacillota</taxon>
        <taxon>Negativicutes</taxon>
        <taxon>Acidaminococcales</taxon>
        <taxon>Acidaminococcaceae</taxon>
        <taxon>Acidaminococcus</taxon>
    </lineage>
</organism>
<proteinExistence type="predicted"/>
<dbReference type="Proteomes" id="UP000441455">
    <property type="component" value="Unassembled WGS sequence"/>
</dbReference>
<reference evidence="1 2" key="1">
    <citation type="submission" date="2019-08" db="EMBL/GenBank/DDBJ databases">
        <title>In-depth cultivation of the pig gut microbiome towards novel bacterial diversity and tailored functional studies.</title>
        <authorList>
            <person name="Wylensek D."/>
            <person name="Hitch T.C.A."/>
            <person name="Clavel T."/>
        </authorList>
    </citation>
    <scope>NUCLEOTIDE SEQUENCE [LARGE SCALE GENOMIC DNA]</scope>
    <source>
        <strain evidence="1 2">WCA-389-WT-5B</strain>
    </source>
</reference>
<protein>
    <submittedName>
        <fullName evidence="1">Uncharacterized protein</fullName>
    </submittedName>
</protein>
<dbReference type="RefSeq" id="WP_154488024.1">
    <property type="nucleotide sequence ID" value="NZ_VULN01000007.1"/>
</dbReference>
<accession>A0A6N7VYF9</accession>